<accession>A0A2M7QAG2</accession>
<sequence>MSKPALSAGFELQVIRESKGIRGRAWNGTSEEPGLRRNAEARYGRGVGEEDSRCPLHAKTGLIGRF</sequence>
<reference evidence="2" key="1">
    <citation type="submission" date="2017-09" db="EMBL/GenBank/DDBJ databases">
        <title>Depth-based differentiation of microbial function through sediment-hosted aquifers and enrichment of novel symbionts in the deep terrestrial subsurface.</title>
        <authorList>
            <person name="Probst A.J."/>
            <person name="Ladd B."/>
            <person name="Jarett J.K."/>
            <person name="Geller-Mcgrath D.E."/>
            <person name="Sieber C.M.K."/>
            <person name="Emerson J.B."/>
            <person name="Anantharaman K."/>
            <person name="Thomas B.C."/>
            <person name="Malmstrom R."/>
            <person name="Stieglmeier M."/>
            <person name="Klingl A."/>
            <person name="Woyke T."/>
            <person name="Ryan C.M."/>
            <person name="Banfield J.F."/>
        </authorList>
    </citation>
    <scope>NUCLEOTIDE SEQUENCE [LARGE SCALE GENOMIC DNA]</scope>
</reference>
<name>A0A2M7QAG2_9BACT</name>
<dbReference type="Proteomes" id="UP000230973">
    <property type="component" value="Unassembled WGS sequence"/>
</dbReference>
<organism evidence="1 2">
    <name type="scientific">Candidatus Uhrbacteria bacterium CG_4_10_14_0_8_um_filter_58_22</name>
    <dbReference type="NCBI Taxonomy" id="1975029"/>
    <lineage>
        <taxon>Bacteria</taxon>
        <taxon>Candidatus Uhriibacteriota</taxon>
    </lineage>
</organism>
<comment type="caution">
    <text evidence="1">The sequence shown here is derived from an EMBL/GenBank/DDBJ whole genome shotgun (WGS) entry which is preliminary data.</text>
</comment>
<dbReference type="EMBL" id="PFLC01000019">
    <property type="protein sequence ID" value="PIY63072.1"/>
    <property type="molecule type" value="Genomic_DNA"/>
</dbReference>
<gene>
    <name evidence="1" type="ORF">COY93_01470</name>
</gene>
<evidence type="ECO:0000313" key="1">
    <source>
        <dbReference type="EMBL" id="PIY63072.1"/>
    </source>
</evidence>
<protein>
    <submittedName>
        <fullName evidence="1">Uncharacterized protein</fullName>
    </submittedName>
</protein>
<evidence type="ECO:0000313" key="2">
    <source>
        <dbReference type="Proteomes" id="UP000230973"/>
    </source>
</evidence>
<proteinExistence type="predicted"/>
<dbReference type="AlphaFoldDB" id="A0A2M7QAG2"/>